<feature type="compositionally biased region" description="Basic and acidic residues" evidence="1">
    <location>
        <begin position="9"/>
        <end position="19"/>
    </location>
</feature>
<dbReference type="InterPro" id="IPR006680">
    <property type="entry name" value="Amidohydro-rel"/>
</dbReference>
<dbReference type="AlphaFoldDB" id="A0A8E2BEI5"/>
<gene>
    <name evidence="3" type="ORF">HNQ96_004992</name>
</gene>
<evidence type="ECO:0000313" key="4">
    <source>
        <dbReference type="Proteomes" id="UP000532373"/>
    </source>
</evidence>
<evidence type="ECO:0000313" key="3">
    <source>
        <dbReference type="EMBL" id="MBB6469103.1"/>
    </source>
</evidence>
<dbReference type="PANTHER" id="PTHR35563:SF2">
    <property type="entry name" value="BARREL METAL-DEPENDENT HYDROLASE, PUTATIVE (AFU_ORTHOLOGUE AFUA_1G16240)-RELATED"/>
    <property type="match status" value="1"/>
</dbReference>
<feature type="domain" description="Amidohydrolase-related" evidence="2">
    <location>
        <begin position="43"/>
        <end position="308"/>
    </location>
</feature>
<keyword evidence="3" id="KW-0378">Hydrolase</keyword>
<evidence type="ECO:0000256" key="1">
    <source>
        <dbReference type="SAM" id="MobiDB-lite"/>
    </source>
</evidence>
<dbReference type="InterPro" id="IPR052358">
    <property type="entry name" value="Aro_Compnd_Degr_Hydrolases"/>
</dbReference>
<reference evidence="3 4" key="1">
    <citation type="submission" date="2020-08" db="EMBL/GenBank/DDBJ databases">
        <title>Genomic Encyclopedia of Type Strains, Phase IV (KMG-IV): sequencing the most valuable type-strain genomes for metagenomic binning, comparative biology and taxonomic classification.</title>
        <authorList>
            <person name="Goeker M."/>
        </authorList>
    </citation>
    <scope>NUCLEOTIDE SEQUENCE [LARGE SCALE GENOMIC DNA]</scope>
    <source>
        <strain evidence="3 4">DSM 17454</strain>
    </source>
</reference>
<dbReference type="GO" id="GO:0016787">
    <property type="term" value="F:hydrolase activity"/>
    <property type="evidence" value="ECO:0007669"/>
    <property type="project" value="UniProtKB-KW"/>
</dbReference>
<protein>
    <submittedName>
        <fullName evidence="3">TIM-barrel fold metal-dependent hydrolase</fullName>
    </submittedName>
</protein>
<evidence type="ECO:0000259" key="2">
    <source>
        <dbReference type="Pfam" id="PF04909"/>
    </source>
</evidence>
<dbReference type="Proteomes" id="UP000532373">
    <property type="component" value="Unassembled WGS sequence"/>
</dbReference>
<name>A0A8E2BEI5_9HYPH</name>
<sequence length="311" mass="35180">MNASDGYSAEEKMTEKENVEAPACLGPEPRPNPVSFTMPKGAWDTHFHVFGPTNRFPYARKRKYTPPDAPLENYLRLMEELGIERGVCVHPNLHGSDNSVTFDAVERSDGRFLAIVKVDREITLAELREMKRKGTCGVRFAFNPEHGSGELDTELFDRVVAWCEDLDLCVNLHFAAEALKGLAESLSRLRLPTIIDHFARIDTCKGVDQPEFTMLLDLMKLPHIWMKATGADRITKVGAPYEDVLPFAQALVKTAPDRIIWGTDWPHSGIFDRRRMPNDGDLANFLSVFAPTDELRQKILVDNPQRLFQQS</sequence>
<accession>A0A8E2BEI5</accession>
<dbReference type="RefSeq" id="WP_184772189.1">
    <property type="nucleotide sequence ID" value="NZ_JACHGI010000014.1"/>
</dbReference>
<proteinExistence type="predicted"/>
<organism evidence="3 4">
    <name type="scientific">Aminobacter carboxidus</name>
    <dbReference type="NCBI Taxonomy" id="376165"/>
    <lineage>
        <taxon>Bacteria</taxon>
        <taxon>Pseudomonadati</taxon>
        <taxon>Pseudomonadota</taxon>
        <taxon>Alphaproteobacteria</taxon>
        <taxon>Hyphomicrobiales</taxon>
        <taxon>Phyllobacteriaceae</taxon>
        <taxon>Aminobacter</taxon>
    </lineage>
</organism>
<dbReference type="InterPro" id="IPR032466">
    <property type="entry name" value="Metal_Hydrolase"/>
</dbReference>
<dbReference type="SUPFAM" id="SSF51556">
    <property type="entry name" value="Metallo-dependent hydrolases"/>
    <property type="match status" value="1"/>
</dbReference>
<dbReference type="Gene3D" id="3.20.20.140">
    <property type="entry name" value="Metal-dependent hydrolases"/>
    <property type="match status" value="1"/>
</dbReference>
<comment type="caution">
    <text evidence="3">The sequence shown here is derived from an EMBL/GenBank/DDBJ whole genome shotgun (WGS) entry which is preliminary data.</text>
</comment>
<dbReference type="NCBIfam" id="NF042924">
    <property type="entry name" value="SlmHylase"/>
    <property type="match status" value="1"/>
</dbReference>
<dbReference type="PANTHER" id="PTHR35563">
    <property type="entry name" value="BARREL METAL-DEPENDENT HYDROLASE, PUTATIVE (AFU_ORTHOLOGUE AFUA_1G16240)-RELATED"/>
    <property type="match status" value="1"/>
</dbReference>
<dbReference type="Pfam" id="PF04909">
    <property type="entry name" value="Amidohydro_2"/>
    <property type="match status" value="1"/>
</dbReference>
<feature type="region of interest" description="Disordered" evidence="1">
    <location>
        <begin position="1"/>
        <end position="32"/>
    </location>
</feature>
<dbReference type="EMBL" id="JACHGI010000014">
    <property type="protein sequence ID" value="MBB6469103.1"/>
    <property type="molecule type" value="Genomic_DNA"/>
</dbReference>
<dbReference type="InterPro" id="IPR053519">
    <property type="entry name" value="SML-Hydrolase"/>
</dbReference>